<feature type="region of interest" description="Disordered" evidence="12">
    <location>
        <begin position="1"/>
        <end position="33"/>
    </location>
</feature>
<keyword evidence="11" id="KW-0326">Glycosidase</keyword>
<evidence type="ECO:0000256" key="2">
    <source>
        <dbReference type="ARBA" id="ARBA00004922"/>
    </source>
</evidence>
<accession>A0A8H5BZX2</accession>
<evidence type="ECO:0000256" key="5">
    <source>
        <dbReference type="ARBA" id="ARBA00022801"/>
    </source>
</evidence>
<feature type="disulfide bond" evidence="10">
    <location>
        <begin position="397"/>
        <end position="445"/>
    </location>
</feature>
<proteinExistence type="inferred from homology"/>
<dbReference type="PANTHER" id="PTHR11742:SF55">
    <property type="entry name" value="ENDOPLASMIC RETICULUM MANNOSYL-OLIGOSACCHARIDE 1,2-ALPHA-MANNOSIDASE"/>
    <property type="match status" value="1"/>
</dbReference>
<evidence type="ECO:0000256" key="11">
    <source>
        <dbReference type="RuleBase" id="RU361193"/>
    </source>
</evidence>
<sequence length="450" mass="50621">MKDARSRKKLKSKHTTDSGSGSDQVPSSSQKDDKSREALSLDLSTYFWVAGILGVLAVVFIKPSLVVDVVEFWVGHSEHYDVERPIAATRPPETRVHRLRADLEKRDAIVGAFKHAWHAYERDAMGSDEYHPISHGASNLTEAGSIGYMVVDVLDSLQIMGLDEEYQRARTWVENVSFDVDGEYSTFETTIRVLGGLLSAYHLSGNDELYLQKASDLADRLSVTFDSPTGLPYPYVNLHAGTGHHAKDYPGLVSAAEVGTLQLEFKYLSHVTGDPKYWRSVEKVMTVLKNALLEHNLASVFMNHLEGRYIHSPISLGSRADSYYEYLLKQYIQTNKTEEIYGTMYRGAMDSVQQFLIQVRENKDGQSMTYTSEMMPEEDPSGQISWRLTPKQDHLVCFLGGSLMLGAVKSAAFNPDRVSMPPEESELNDYGWKDWKTGKELIKTCLKTHD</sequence>
<evidence type="ECO:0000256" key="7">
    <source>
        <dbReference type="ARBA" id="ARBA00023157"/>
    </source>
</evidence>
<dbReference type="PRINTS" id="PR00747">
    <property type="entry name" value="GLYHDRLASE47"/>
</dbReference>
<dbReference type="OrthoDB" id="8118055at2759"/>
<dbReference type="InterPro" id="IPR001382">
    <property type="entry name" value="Glyco_hydro_47"/>
</dbReference>
<evidence type="ECO:0000256" key="3">
    <source>
        <dbReference type="ARBA" id="ARBA00007658"/>
    </source>
</evidence>
<dbReference type="PANTHER" id="PTHR11742">
    <property type="entry name" value="MANNOSYL-OLIGOSACCHARIDE ALPHA-1,2-MANNOSIDASE-RELATED"/>
    <property type="match status" value="1"/>
</dbReference>
<keyword evidence="4" id="KW-0479">Metal-binding</keyword>
<gene>
    <name evidence="14" type="ORF">D9611_005170</name>
</gene>
<keyword evidence="15" id="KW-1185">Reference proteome</keyword>
<reference evidence="14 15" key="1">
    <citation type="journal article" date="2020" name="ISME J.">
        <title>Uncovering the hidden diversity of litter-decomposition mechanisms in mushroom-forming fungi.</title>
        <authorList>
            <person name="Floudas D."/>
            <person name="Bentzer J."/>
            <person name="Ahren D."/>
            <person name="Johansson T."/>
            <person name="Persson P."/>
            <person name="Tunlid A."/>
        </authorList>
    </citation>
    <scope>NUCLEOTIDE SEQUENCE [LARGE SCALE GENOMIC DNA]</scope>
    <source>
        <strain evidence="14 15">CBS 175.51</strain>
    </source>
</reference>
<comment type="pathway">
    <text evidence="2">Protein modification; protein glycosylation.</text>
</comment>
<evidence type="ECO:0000256" key="8">
    <source>
        <dbReference type="ARBA" id="ARBA00047669"/>
    </source>
</evidence>
<organism evidence="14 15">
    <name type="scientific">Ephemerocybe angulata</name>
    <dbReference type="NCBI Taxonomy" id="980116"/>
    <lineage>
        <taxon>Eukaryota</taxon>
        <taxon>Fungi</taxon>
        <taxon>Dikarya</taxon>
        <taxon>Basidiomycota</taxon>
        <taxon>Agaricomycotina</taxon>
        <taxon>Agaricomycetes</taxon>
        <taxon>Agaricomycetidae</taxon>
        <taxon>Agaricales</taxon>
        <taxon>Agaricineae</taxon>
        <taxon>Psathyrellaceae</taxon>
        <taxon>Ephemerocybe</taxon>
    </lineage>
</organism>
<dbReference type="EC" id="3.2.1.-" evidence="11"/>
<dbReference type="AlphaFoldDB" id="A0A8H5BZX2"/>
<dbReference type="SUPFAM" id="SSF48225">
    <property type="entry name" value="Seven-hairpin glycosidases"/>
    <property type="match status" value="1"/>
</dbReference>
<evidence type="ECO:0000256" key="6">
    <source>
        <dbReference type="ARBA" id="ARBA00022837"/>
    </source>
</evidence>
<dbReference type="Gene3D" id="1.50.10.10">
    <property type="match status" value="1"/>
</dbReference>
<evidence type="ECO:0000256" key="1">
    <source>
        <dbReference type="ARBA" id="ARBA00001913"/>
    </source>
</evidence>
<dbReference type="GO" id="GO:0036503">
    <property type="term" value="P:ERAD pathway"/>
    <property type="evidence" value="ECO:0007669"/>
    <property type="project" value="UniProtKB-ARBA"/>
</dbReference>
<dbReference type="GO" id="GO:0005783">
    <property type="term" value="C:endoplasmic reticulum"/>
    <property type="evidence" value="ECO:0007669"/>
    <property type="project" value="TreeGrafter"/>
</dbReference>
<evidence type="ECO:0000256" key="10">
    <source>
        <dbReference type="PIRSR" id="PIRSR601382-3"/>
    </source>
</evidence>
<feature type="transmembrane region" description="Helical" evidence="13">
    <location>
        <begin position="43"/>
        <end position="61"/>
    </location>
</feature>
<dbReference type="Pfam" id="PF01532">
    <property type="entry name" value="Glyco_hydro_47"/>
    <property type="match status" value="1"/>
</dbReference>
<evidence type="ECO:0000256" key="4">
    <source>
        <dbReference type="ARBA" id="ARBA00022723"/>
    </source>
</evidence>
<keyword evidence="7 10" id="KW-1015">Disulfide bond</keyword>
<comment type="similarity">
    <text evidence="3 11">Belongs to the glycosyl hydrolase 47 family.</text>
</comment>
<dbReference type="GO" id="GO:0016020">
    <property type="term" value="C:membrane"/>
    <property type="evidence" value="ECO:0007669"/>
    <property type="project" value="InterPro"/>
</dbReference>
<feature type="compositionally biased region" description="Basic residues" evidence="12">
    <location>
        <begin position="1"/>
        <end position="13"/>
    </location>
</feature>
<evidence type="ECO:0000256" key="12">
    <source>
        <dbReference type="SAM" id="MobiDB-lite"/>
    </source>
</evidence>
<keyword evidence="6" id="KW-0106">Calcium</keyword>
<name>A0A8H5BZX2_9AGAR</name>
<dbReference type="InterPro" id="IPR012341">
    <property type="entry name" value="6hp_glycosidase-like_sf"/>
</dbReference>
<comment type="caution">
    <text evidence="14">The sequence shown here is derived from an EMBL/GenBank/DDBJ whole genome shotgun (WGS) entry which is preliminary data.</text>
</comment>
<keyword evidence="13" id="KW-1133">Transmembrane helix</keyword>
<dbReference type="InterPro" id="IPR036026">
    <property type="entry name" value="Seven-hairpin_glycosidases"/>
</dbReference>
<feature type="compositionally biased region" description="Low complexity" evidence="12">
    <location>
        <begin position="17"/>
        <end position="29"/>
    </location>
</feature>
<keyword evidence="5 11" id="KW-0378">Hydrolase</keyword>
<evidence type="ECO:0000313" key="14">
    <source>
        <dbReference type="EMBL" id="KAF5332642.1"/>
    </source>
</evidence>
<dbReference type="InterPro" id="IPR050749">
    <property type="entry name" value="Glycosyl_Hydrolase_47"/>
</dbReference>
<evidence type="ECO:0000256" key="13">
    <source>
        <dbReference type="SAM" id="Phobius"/>
    </source>
</evidence>
<evidence type="ECO:0000313" key="15">
    <source>
        <dbReference type="Proteomes" id="UP000541558"/>
    </source>
</evidence>
<evidence type="ECO:0000256" key="9">
    <source>
        <dbReference type="ARBA" id="ARBA00048605"/>
    </source>
</evidence>
<dbReference type="Proteomes" id="UP000541558">
    <property type="component" value="Unassembled WGS sequence"/>
</dbReference>
<keyword evidence="13" id="KW-0472">Membrane</keyword>
<dbReference type="GO" id="GO:0005975">
    <property type="term" value="P:carbohydrate metabolic process"/>
    <property type="evidence" value="ECO:0007669"/>
    <property type="project" value="InterPro"/>
</dbReference>
<keyword evidence="13" id="KW-0812">Transmembrane</keyword>
<dbReference type="EMBL" id="JAACJK010000110">
    <property type="protein sequence ID" value="KAF5332642.1"/>
    <property type="molecule type" value="Genomic_DNA"/>
</dbReference>
<comment type="cofactor">
    <cofactor evidence="1">
        <name>Ca(2+)</name>
        <dbReference type="ChEBI" id="CHEBI:29108"/>
    </cofactor>
</comment>
<dbReference type="GO" id="GO:0005509">
    <property type="term" value="F:calcium ion binding"/>
    <property type="evidence" value="ECO:0007669"/>
    <property type="project" value="InterPro"/>
</dbReference>
<comment type="catalytic activity">
    <reaction evidence="8">
        <text>N(4)-(alpha-D-Man-(1-&gt;2)-alpha-D-Man-(1-&gt;2)-alpha-D-Man-(1-&gt;3)-[alpha-D-Man-(1-&gt;3)-[alpha-D-Man-(1-&gt;2)-alpha-D-Man-(1-&gt;6)]-alpha-D-Man-(1-&gt;6)]-beta-D-Man-(1-&gt;4)-beta-D-GlcNAc-(1-&gt;4)-beta-D-GlcNAc)-L-asparaginyl-[protein] (N-glucan mannose isomer 8A1,2,3B1,3) + 3 H2O = N(4)-(alpha-D-Man-(1-&gt;3)-[alpha-D-Man-(1-&gt;3)-[alpha-D-Man-(1-&gt;6)]-alpha-D-Man-(1-&gt;6)]-beta-D-Man-(1-&gt;4)-beta-D-GlcNAc-(1-&gt;4)-beta-D-GlcNAc)-L-asparaginyl-[protein] (N-glucan mannose isomer 5A1,2) + 3 beta-D-mannose</text>
        <dbReference type="Rhea" id="RHEA:56028"/>
        <dbReference type="Rhea" id="RHEA-COMP:14358"/>
        <dbReference type="Rhea" id="RHEA-COMP:14367"/>
        <dbReference type="ChEBI" id="CHEBI:15377"/>
        <dbReference type="ChEBI" id="CHEBI:28563"/>
        <dbReference type="ChEBI" id="CHEBI:59087"/>
        <dbReference type="ChEBI" id="CHEBI:60628"/>
        <dbReference type="EC" id="3.2.1.113"/>
    </reaction>
</comment>
<dbReference type="GO" id="GO:0004571">
    <property type="term" value="F:mannosyl-oligosaccharide 1,2-alpha-mannosidase activity"/>
    <property type="evidence" value="ECO:0007669"/>
    <property type="project" value="UniProtKB-EC"/>
</dbReference>
<protein>
    <recommendedName>
        <fullName evidence="11">alpha-1,2-Mannosidase</fullName>
        <ecNumber evidence="11">3.2.1.-</ecNumber>
    </recommendedName>
</protein>
<comment type="catalytic activity">
    <reaction evidence="9">
        <text>N(4)-(alpha-D-Man-(1-&gt;2)-alpha-D-Man-(1-&gt;2)-alpha-D-Man-(1-&gt;3)-[alpha-D-Man-(1-&gt;2)-alpha-D-Man-(1-&gt;3)-[alpha-D-Man-(1-&gt;2)-alpha-D-Man-(1-&gt;6)]-alpha-D-Man-(1-&gt;6)]-beta-D-Man-(1-&gt;4)-beta-D-GlcNAc-(1-&gt;4)-beta-D-GlcNAc)-L-asparaginyl-[protein] (N-glucan mannose isomer 9A1,2,3B1,2,3) + 4 H2O = N(4)-(alpha-D-Man-(1-&gt;3)-[alpha-D-Man-(1-&gt;3)-[alpha-D-Man-(1-&gt;6)]-alpha-D-Man-(1-&gt;6)]-beta-D-Man-(1-&gt;4)-beta-D-GlcNAc-(1-&gt;4)-beta-D-GlcNAc)-L-asparaginyl-[protein] (N-glucan mannose isomer 5A1,2) + 4 beta-D-mannose</text>
        <dbReference type="Rhea" id="RHEA:56008"/>
        <dbReference type="Rhea" id="RHEA-COMP:14356"/>
        <dbReference type="Rhea" id="RHEA-COMP:14367"/>
        <dbReference type="ChEBI" id="CHEBI:15377"/>
        <dbReference type="ChEBI" id="CHEBI:28563"/>
        <dbReference type="ChEBI" id="CHEBI:59087"/>
        <dbReference type="ChEBI" id="CHEBI:139493"/>
        <dbReference type="EC" id="3.2.1.113"/>
    </reaction>
</comment>